<feature type="transmembrane region" description="Helical" evidence="2">
    <location>
        <begin position="12"/>
        <end position="28"/>
    </location>
</feature>
<keyword evidence="1" id="KW-0560">Oxidoreductase</keyword>
<keyword evidence="2" id="KW-0472">Membrane</keyword>
<dbReference type="GO" id="GO:0005737">
    <property type="term" value="C:cytoplasm"/>
    <property type="evidence" value="ECO:0007669"/>
    <property type="project" value="TreeGrafter"/>
</dbReference>
<feature type="domain" description="FAD dependent oxidoreductase" evidence="3">
    <location>
        <begin position="10"/>
        <end position="380"/>
    </location>
</feature>
<dbReference type="Gene3D" id="3.50.50.60">
    <property type="entry name" value="FAD/NAD(P)-binding domain"/>
    <property type="match status" value="1"/>
</dbReference>
<keyword evidence="2" id="KW-1133">Transmembrane helix</keyword>
<evidence type="ECO:0000313" key="4">
    <source>
        <dbReference type="EMBL" id="QEX16045.1"/>
    </source>
</evidence>
<dbReference type="SUPFAM" id="SSF54373">
    <property type="entry name" value="FAD-linked reductases, C-terminal domain"/>
    <property type="match status" value="1"/>
</dbReference>
<evidence type="ECO:0000256" key="1">
    <source>
        <dbReference type="ARBA" id="ARBA00023002"/>
    </source>
</evidence>
<evidence type="ECO:0000313" key="5">
    <source>
        <dbReference type="Proteomes" id="UP000326202"/>
    </source>
</evidence>
<dbReference type="Gene3D" id="3.30.9.10">
    <property type="entry name" value="D-Amino Acid Oxidase, subunit A, domain 2"/>
    <property type="match status" value="1"/>
</dbReference>
<dbReference type="EMBL" id="CP042906">
    <property type="protein sequence ID" value="QEX16045.1"/>
    <property type="molecule type" value="Genomic_DNA"/>
</dbReference>
<dbReference type="RefSeq" id="WP_151176445.1">
    <property type="nucleotide sequence ID" value="NZ_CP042906.1"/>
</dbReference>
<dbReference type="OrthoDB" id="9805337at2"/>
<keyword evidence="5" id="KW-1185">Reference proteome</keyword>
<dbReference type="KEGG" id="htq:FRZ44_13370"/>
<accession>A0A5J6MHN9</accession>
<dbReference type="InterPro" id="IPR006076">
    <property type="entry name" value="FAD-dep_OxRdtase"/>
</dbReference>
<protein>
    <submittedName>
        <fullName evidence="4">Oxidoreductase</fullName>
    </submittedName>
</protein>
<proteinExistence type="predicted"/>
<dbReference type="PANTHER" id="PTHR13847">
    <property type="entry name" value="SARCOSINE DEHYDROGENASE-RELATED"/>
    <property type="match status" value="1"/>
</dbReference>
<evidence type="ECO:0000256" key="2">
    <source>
        <dbReference type="SAM" id="Phobius"/>
    </source>
</evidence>
<dbReference type="GO" id="GO:0016491">
    <property type="term" value="F:oxidoreductase activity"/>
    <property type="evidence" value="ECO:0007669"/>
    <property type="project" value="UniProtKB-KW"/>
</dbReference>
<keyword evidence="2" id="KW-0812">Transmembrane</keyword>
<organism evidence="4 5">
    <name type="scientific">Hypericibacter terrae</name>
    <dbReference type="NCBI Taxonomy" id="2602015"/>
    <lineage>
        <taxon>Bacteria</taxon>
        <taxon>Pseudomonadati</taxon>
        <taxon>Pseudomonadota</taxon>
        <taxon>Alphaproteobacteria</taxon>
        <taxon>Rhodospirillales</taxon>
        <taxon>Dongiaceae</taxon>
        <taxon>Hypericibacter</taxon>
    </lineage>
</organism>
<dbReference type="Pfam" id="PF01266">
    <property type="entry name" value="DAO"/>
    <property type="match status" value="1"/>
</dbReference>
<dbReference type="AlphaFoldDB" id="A0A5J6MHN9"/>
<evidence type="ECO:0000259" key="3">
    <source>
        <dbReference type="Pfam" id="PF01266"/>
    </source>
</evidence>
<dbReference type="Proteomes" id="UP000326202">
    <property type="component" value="Chromosome"/>
</dbReference>
<reference evidence="4 5" key="1">
    <citation type="submission" date="2019-08" db="EMBL/GenBank/DDBJ databases">
        <title>Hyperibacter terrae gen. nov., sp. nov. and Hyperibacter viscosus sp. nov., two new members in the family Rhodospirillaceae isolated from the rhizosphere of Hypericum perforatum.</title>
        <authorList>
            <person name="Noviana Z."/>
        </authorList>
    </citation>
    <scope>NUCLEOTIDE SEQUENCE [LARGE SCALE GENOMIC DNA]</scope>
    <source>
        <strain evidence="4 5">R5913</strain>
    </source>
</reference>
<sequence length="411" mass="44640">MNAPAGQAHDVIVLGAGIVGAATAYFLARKRFRVLLVEGEAPAWGASGRNPGFQWLHTRKAGIQMALGLAGRRLADELREELDDFEMRPSGGMIYFTDERQLPLFRAFVAERRAAGLPMELIDGKSAREHCPILSEKVLGASWNPLDAHQNTAKLVEALVAAAKRQGAELRSSCRIAKLAIEGQRCIGVVTAEGETIPAGKVILAAGAWSPRLLEPLGMALPISAMRLQVVETEPAPFRFEPLLYGPTAVKQYAYIRELPDYSDQGAWHPIERQFPGLEFLELAAQKKDGRIRLGCPMDFPGLDDRPTVAGIALTLAVLAENLPAIRDLAIERVYAGLLPETPDALPVLDPNPGIDGLVINAGHVFGNLAGPLSGKMIAQHLAGEKTDFDLAQFRLDRPALRVNRESHGRW</sequence>
<dbReference type="SUPFAM" id="SSF51905">
    <property type="entry name" value="FAD/NAD(P)-binding domain"/>
    <property type="match status" value="1"/>
</dbReference>
<dbReference type="InterPro" id="IPR036188">
    <property type="entry name" value="FAD/NAD-bd_sf"/>
</dbReference>
<gene>
    <name evidence="4" type="ORF">FRZ44_13370</name>
</gene>
<dbReference type="PANTHER" id="PTHR13847:SF287">
    <property type="entry name" value="FAD-DEPENDENT OXIDOREDUCTASE DOMAIN-CONTAINING PROTEIN 1"/>
    <property type="match status" value="1"/>
</dbReference>
<name>A0A5J6MHN9_9PROT</name>